<dbReference type="GO" id="GO:0016787">
    <property type="term" value="F:hydrolase activity"/>
    <property type="evidence" value="ECO:0007669"/>
    <property type="project" value="UniProtKB-KW"/>
</dbReference>
<organism evidence="3 4">
    <name type="scientific">Leucobacter rhizosphaerae</name>
    <dbReference type="NCBI Taxonomy" id="2932245"/>
    <lineage>
        <taxon>Bacteria</taxon>
        <taxon>Bacillati</taxon>
        <taxon>Actinomycetota</taxon>
        <taxon>Actinomycetes</taxon>
        <taxon>Micrococcales</taxon>
        <taxon>Microbacteriaceae</taxon>
        <taxon>Leucobacter</taxon>
    </lineage>
</organism>
<dbReference type="InterPro" id="IPR050266">
    <property type="entry name" value="AB_hydrolase_sf"/>
</dbReference>
<reference evidence="3 4" key="1">
    <citation type="submission" date="2022-04" db="EMBL/GenBank/DDBJ databases">
        <title>Leucobacter sp. isolated from rhizosphere of onion.</title>
        <authorList>
            <person name="Won M."/>
            <person name="Lee C.-M."/>
            <person name="Woen H.-Y."/>
            <person name="Kwon S.-W."/>
        </authorList>
    </citation>
    <scope>NUCLEOTIDE SEQUENCE [LARGE SCALE GENOMIC DNA]</scope>
    <source>
        <strain evidence="3 4">H25R-14</strain>
    </source>
</reference>
<dbReference type="PANTHER" id="PTHR43798">
    <property type="entry name" value="MONOACYLGLYCEROL LIPASE"/>
    <property type="match status" value="1"/>
</dbReference>
<protein>
    <submittedName>
        <fullName evidence="3">Alpha/beta hydrolase</fullName>
    </submittedName>
</protein>
<dbReference type="Pfam" id="PF12697">
    <property type="entry name" value="Abhydrolase_6"/>
    <property type="match status" value="1"/>
</dbReference>
<dbReference type="SUPFAM" id="SSF53474">
    <property type="entry name" value="alpha/beta-Hydrolases"/>
    <property type="match status" value="1"/>
</dbReference>
<evidence type="ECO:0000313" key="4">
    <source>
        <dbReference type="Proteomes" id="UP000831775"/>
    </source>
</evidence>
<dbReference type="RefSeq" id="WP_244684652.1">
    <property type="nucleotide sequence ID" value="NZ_CP095043.1"/>
</dbReference>
<proteinExistence type="predicted"/>
<accession>A0ABY4FTF5</accession>
<dbReference type="Proteomes" id="UP000831775">
    <property type="component" value="Chromosome"/>
</dbReference>
<evidence type="ECO:0000259" key="2">
    <source>
        <dbReference type="Pfam" id="PF12697"/>
    </source>
</evidence>
<keyword evidence="1 3" id="KW-0378">Hydrolase</keyword>
<evidence type="ECO:0000256" key="1">
    <source>
        <dbReference type="ARBA" id="ARBA00022801"/>
    </source>
</evidence>
<gene>
    <name evidence="3" type="ORF">MUN76_11035</name>
</gene>
<dbReference type="Gene3D" id="3.40.50.1820">
    <property type="entry name" value="alpha/beta hydrolase"/>
    <property type="match status" value="1"/>
</dbReference>
<dbReference type="InterPro" id="IPR029058">
    <property type="entry name" value="AB_hydrolase_fold"/>
</dbReference>
<keyword evidence="4" id="KW-1185">Reference proteome</keyword>
<feature type="domain" description="AB hydrolase-1" evidence="2">
    <location>
        <begin position="16"/>
        <end position="247"/>
    </location>
</feature>
<dbReference type="PANTHER" id="PTHR43798:SF31">
    <property type="entry name" value="AB HYDROLASE SUPERFAMILY PROTEIN YCLE"/>
    <property type="match status" value="1"/>
</dbReference>
<sequence length="258" mass="27985">MTAFEVSHPDGRGTPIVMIHGVGDSLQSWEEVAGRLDADRPLVRYTLRGHGERGHNAPPPYEMSDFVADLIALLDELGFPRAILAGFSLGGLIAQAATLAHPDRVAGLIVVGSVANRSEAEQQRVLERFREVTASGPLAVARQSVDRWYTPAYLARHPEAREQTLGRMAQLEPECYAAAYRVLATSDFAEHLGAITAPVLAIAGDGDVGSPPHMSKFLARRVQRGSAIVVPGVKHQLLQETPDTIAKEIDQFVRTQEL</sequence>
<dbReference type="EMBL" id="CP095043">
    <property type="protein sequence ID" value="UOQ59583.1"/>
    <property type="molecule type" value="Genomic_DNA"/>
</dbReference>
<name>A0ABY4FTF5_9MICO</name>
<dbReference type="InterPro" id="IPR000073">
    <property type="entry name" value="AB_hydrolase_1"/>
</dbReference>
<evidence type="ECO:0000313" key="3">
    <source>
        <dbReference type="EMBL" id="UOQ59583.1"/>
    </source>
</evidence>